<dbReference type="AlphaFoldDB" id="A0A382YJ72"/>
<feature type="region of interest" description="Disordered" evidence="1">
    <location>
        <begin position="23"/>
        <end position="60"/>
    </location>
</feature>
<feature type="compositionally biased region" description="Basic and acidic residues" evidence="1">
    <location>
        <begin position="23"/>
        <end position="34"/>
    </location>
</feature>
<sequence length="60" mass="6788">ELDNMSGWELDWLLAAANMSKKENIKKEVKAEQKKRSKGSKSSSPRQGLLPGIFDEIIKK</sequence>
<protein>
    <submittedName>
        <fullName evidence="2">Uncharacterized protein</fullName>
    </submittedName>
</protein>
<organism evidence="2">
    <name type="scientific">marine metagenome</name>
    <dbReference type="NCBI Taxonomy" id="408172"/>
    <lineage>
        <taxon>unclassified sequences</taxon>
        <taxon>metagenomes</taxon>
        <taxon>ecological metagenomes</taxon>
    </lineage>
</organism>
<reference evidence="2" key="1">
    <citation type="submission" date="2018-05" db="EMBL/GenBank/DDBJ databases">
        <authorList>
            <person name="Lanie J.A."/>
            <person name="Ng W.-L."/>
            <person name="Kazmierczak K.M."/>
            <person name="Andrzejewski T.M."/>
            <person name="Davidsen T.M."/>
            <person name="Wayne K.J."/>
            <person name="Tettelin H."/>
            <person name="Glass J.I."/>
            <person name="Rusch D."/>
            <person name="Podicherti R."/>
            <person name="Tsui H.-C.T."/>
            <person name="Winkler M.E."/>
        </authorList>
    </citation>
    <scope>NUCLEOTIDE SEQUENCE</scope>
</reference>
<evidence type="ECO:0000256" key="1">
    <source>
        <dbReference type="SAM" id="MobiDB-lite"/>
    </source>
</evidence>
<evidence type="ECO:0000313" key="2">
    <source>
        <dbReference type="EMBL" id="SVD83303.1"/>
    </source>
</evidence>
<proteinExistence type="predicted"/>
<gene>
    <name evidence="2" type="ORF">METZ01_LOCUS436157</name>
</gene>
<dbReference type="EMBL" id="UINC01176259">
    <property type="protein sequence ID" value="SVD83303.1"/>
    <property type="molecule type" value="Genomic_DNA"/>
</dbReference>
<accession>A0A382YJ72</accession>
<feature type="non-terminal residue" evidence="2">
    <location>
        <position position="1"/>
    </location>
</feature>
<name>A0A382YJ72_9ZZZZ</name>